<reference evidence="2" key="1">
    <citation type="journal article" date="2020" name="Nat. Commun.">
        <title>Large-scale genome sequencing of mycorrhizal fungi provides insights into the early evolution of symbiotic traits.</title>
        <authorList>
            <person name="Miyauchi S."/>
            <person name="Kiss E."/>
            <person name="Kuo A."/>
            <person name="Drula E."/>
            <person name="Kohler A."/>
            <person name="Sanchez-Garcia M."/>
            <person name="Morin E."/>
            <person name="Andreopoulos B."/>
            <person name="Barry K.W."/>
            <person name="Bonito G."/>
            <person name="Buee M."/>
            <person name="Carver A."/>
            <person name="Chen C."/>
            <person name="Cichocki N."/>
            <person name="Clum A."/>
            <person name="Culley D."/>
            <person name="Crous P.W."/>
            <person name="Fauchery L."/>
            <person name="Girlanda M."/>
            <person name="Hayes R.D."/>
            <person name="Keri Z."/>
            <person name="LaButti K."/>
            <person name="Lipzen A."/>
            <person name="Lombard V."/>
            <person name="Magnuson J."/>
            <person name="Maillard F."/>
            <person name="Murat C."/>
            <person name="Nolan M."/>
            <person name="Ohm R.A."/>
            <person name="Pangilinan J."/>
            <person name="Pereira M.F."/>
            <person name="Perotto S."/>
            <person name="Peter M."/>
            <person name="Pfister S."/>
            <person name="Riley R."/>
            <person name="Sitrit Y."/>
            <person name="Stielow J.B."/>
            <person name="Szollosi G."/>
            <person name="Zifcakova L."/>
            <person name="Stursova M."/>
            <person name="Spatafora J.W."/>
            <person name="Tedersoo L."/>
            <person name="Vaario L.M."/>
            <person name="Yamada A."/>
            <person name="Yan M."/>
            <person name="Wang P."/>
            <person name="Xu J."/>
            <person name="Bruns T."/>
            <person name="Baldrian P."/>
            <person name="Vilgalys R."/>
            <person name="Dunand C."/>
            <person name="Henrissat B."/>
            <person name="Grigoriev I.V."/>
            <person name="Hibbett D."/>
            <person name="Nagy L.G."/>
            <person name="Martin F.M."/>
        </authorList>
    </citation>
    <scope>NUCLEOTIDE SEQUENCE</scope>
    <source>
        <strain evidence="2">UP504</strain>
    </source>
</reference>
<evidence type="ECO:0000256" key="1">
    <source>
        <dbReference type="SAM" id="MobiDB-lite"/>
    </source>
</evidence>
<gene>
    <name evidence="2" type="ORF">BS47DRAFT_1369580</name>
</gene>
<comment type="caution">
    <text evidence="2">The sequence shown here is derived from an EMBL/GenBank/DDBJ whole genome shotgun (WGS) entry which is preliminary data.</text>
</comment>
<proteinExistence type="predicted"/>
<dbReference type="Proteomes" id="UP000886523">
    <property type="component" value="Unassembled WGS sequence"/>
</dbReference>
<feature type="region of interest" description="Disordered" evidence="1">
    <location>
        <begin position="43"/>
        <end position="86"/>
    </location>
</feature>
<sequence length="265" mass="30053">MTTHLQQDRGLIQGMRWNPTQRQTAIGENMPNEWLYNHVPATAGPAKRAPETTNHRMDTSQMQPPNSKPPNQDWKRGVNCAPRTPQTNHTPAVGRCVVIYKVCGNIRLKTRHAKNTPWMKPSNGNAWHEAAGAPNEPCTHFGGHLFPLRNLTRSQHRQSPRHNTDAFSHETPMRRMHPGEIPECAQPCKTSTLDYPQYDTTHLPKWRVCGNTWCLLPPCVKSPTRNMEAWPLTTVPEGPALKHPQLTRPRAKHPKITPEMGWATV</sequence>
<keyword evidence="3" id="KW-1185">Reference proteome</keyword>
<feature type="compositionally biased region" description="Basic and acidic residues" evidence="1">
    <location>
        <begin position="48"/>
        <end position="58"/>
    </location>
</feature>
<feature type="compositionally biased region" description="Basic and acidic residues" evidence="1">
    <location>
        <begin position="162"/>
        <end position="173"/>
    </location>
</feature>
<feature type="region of interest" description="Disordered" evidence="1">
    <location>
        <begin position="154"/>
        <end position="173"/>
    </location>
</feature>
<accession>A0A9P6ACF5</accession>
<organism evidence="2 3">
    <name type="scientific">Hydnum rufescens UP504</name>
    <dbReference type="NCBI Taxonomy" id="1448309"/>
    <lineage>
        <taxon>Eukaryota</taxon>
        <taxon>Fungi</taxon>
        <taxon>Dikarya</taxon>
        <taxon>Basidiomycota</taxon>
        <taxon>Agaricomycotina</taxon>
        <taxon>Agaricomycetes</taxon>
        <taxon>Cantharellales</taxon>
        <taxon>Hydnaceae</taxon>
        <taxon>Hydnum</taxon>
    </lineage>
</organism>
<name>A0A9P6ACF5_9AGAM</name>
<dbReference type="AlphaFoldDB" id="A0A9P6ACF5"/>
<dbReference type="EMBL" id="MU129372">
    <property type="protein sequence ID" value="KAF9503373.1"/>
    <property type="molecule type" value="Genomic_DNA"/>
</dbReference>
<protein>
    <submittedName>
        <fullName evidence="2">Uncharacterized protein</fullName>
    </submittedName>
</protein>
<feature type="region of interest" description="Disordered" evidence="1">
    <location>
        <begin position="236"/>
        <end position="265"/>
    </location>
</feature>
<evidence type="ECO:0000313" key="3">
    <source>
        <dbReference type="Proteomes" id="UP000886523"/>
    </source>
</evidence>
<evidence type="ECO:0000313" key="2">
    <source>
        <dbReference type="EMBL" id="KAF9503373.1"/>
    </source>
</evidence>